<dbReference type="RefSeq" id="WP_158279497.1">
    <property type="nucleotide sequence ID" value="NZ_QGGO01000002.1"/>
</dbReference>
<keyword evidence="5" id="KW-0732">Signal</keyword>
<dbReference type="Gene3D" id="1.25.40.10">
    <property type="entry name" value="Tetratricopeptide repeat domain"/>
    <property type="match status" value="1"/>
</dbReference>
<evidence type="ECO:0000256" key="2">
    <source>
        <dbReference type="ARBA" id="ARBA00023136"/>
    </source>
</evidence>
<dbReference type="SUPFAM" id="SSF103088">
    <property type="entry name" value="OmpA-like"/>
    <property type="match status" value="1"/>
</dbReference>
<keyword evidence="8" id="KW-1185">Reference proteome</keyword>
<dbReference type="InterPro" id="IPR011042">
    <property type="entry name" value="6-blade_b-propeller_TolB-like"/>
</dbReference>
<dbReference type="InterPro" id="IPR008969">
    <property type="entry name" value="CarboxyPept-like_regulatory"/>
</dbReference>
<evidence type="ECO:0000313" key="7">
    <source>
        <dbReference type="EMBL" id="PWK29067.1"/>
    </source>
</evidence>
<dbReference type="SUPFAM" id="SSF82171">
    <property type="entry name" value="DPP6 N-terminal domain-like"/>
    <property type="match status" value="1"/>
</dbReference>
<dbReference type="PRINTS" id="PR01021">
    <property type="entry name" value="OMPADOMAIN"/>
</dbReference>
<feature type="chain" id="PRO_5016393729" evidence="5">
    <location>
        <begin position="24"/>
        <end position="828"/>
    </location>
</feature>
<dbReference type="AlphaFoldDB" id="A0A316EES3"/>
<organism evidence="7 8">
    <name type="scientific">Arcicella aurantiaca</name>
    <dbReference type="NCBI Taxonomy" id="591202"/>
    <lineage>
        <taxon>Bacteria</taxon>
        <taxon>Pseudomonadati</taxon>
        <taxon>Bacteroidota</taxon>
        <taxon>Cytophagia</taxon>
        <taxon>Cytophagales</taxon>
        <taxon>Flectobacillaceae</taxon>
        <taxon>Arcicella</taxon>
    </lineage>
</organism>
<feature type="signal peptide" evidence="5">
    <location>
        <begin position="1"/>
        <end position="23"/>
    </location>
</feature>
<proteinExistence type="predicted"/>
<dbReference type="InterPro" id="IPR011990">
    <property type="entry name" value="TPR-like_helical_dom_sf"/>
</dbReference>
<dbReference type="OrthoDB" id="1488841at2"/>
<keyword evidence="2 4" id="KW-0472">Membrane</keyword>
<dbReference type="InterPro" id="IPR050330">
    <property type="entry name" value="Bact_OuterMem_StrucFunc"/>
</dbReference>
<dbReference type="Proteomes" id="UP000245489">
    <property type="component" value="Unassembled WGS sequence"/>
</dbReference>
<dbReference type="Gene3D" id="2.120.10.30">
    <property type="entry name" value="TolB, C-terminal domain"/>
    <property type="match status" value="1"/>
</dbReference>
<dbReference type="Pfam" id="PF00691">
    <property type="entry name" value="OmpA"/>
    <property type="match status" value="1"/>
</dbReference>
<dbReference type="Gene3D" id="2.60.40.1120">
    <property type="entry name" value="Carboxypeptidase-like, regulatory domain"/>
    <property type="match status" value="1"/>
</dbReference>
<name>A0A316EES3_9BACT</name>
<dbReference type="InterPro" id="IPR006665">
    <property type="entry name" value="OmpA-like"/>
</dbReference>
<evidence type="ECO:0000256" key="4">
    <source>
        <dbReference type="PROSITE-ProRule" id="PRU00473"/>
    </source>
</evidence>
<dbReference type="PROSITE" id="PS51123">
    <property type="entry name" value="OMPA_2"/>
    <property type="match status" value="1"/>
</dbReference>
<dbReference type="Pfam" id="PF13620">
    <property type="entry name" value="CarboxypepD_reg"/>
    <property type="match status" value="1"/>
</dbReference>
<dbReference type="InterPro" id="IPR036737">
    <property type="entry name" value="OmpA-like_sf"/>
</dbReference>
<dbReference type="CDD" id="cd07185">
    <property type="entry name" value="OmpA_C-like"/>
    <property type="match status" value="1"/>
</dbReference>
<reference evidence="7 8" key="1">
    <citation type="submission" date="2018-05" db="EMBL/GenBank/DDBJ databases">
        <title>Genomic Encyclopedia of Archaeal and Bacterial Type Strains, Phase II (KMG-II): from individual species to whole genera.</title>
        <authorList>
            <person name="Goeker M."/>
        </authorList>
    </citation>
    <scope>NUCLEOTIDE SEQUENCE [LARGE SCALE GENOMIC DNA]</scope>
    <source>
        <strain evidence="7 8">DSM 22214</strain>
    </source>
</reference>
<dbReference type="GO" id="GO:0009279">
    <property type="term" value="C:cell outer membrane"/>
    <property type="evidence" value="ECO:0007669"/>
    <property type="project" value="UniProtKB-SubCell"/>
</dbReference>
<sequence length="828" mass="91313">MPKLRKIGLTLTLATALLSNVSAQQTNPLLSDAIRHFDLRSYPTAIQKFEQVLKDGSANLSENDKLSVLLKLATSYKQAKDGSNAERVFRQAFASAGDLVGENAKSYLQFAQVLADNGKYKESQDFFDKYSASQVLESQNVQSFKSATSAKISQDVTSLTNGKGKYKVDFLDFNTSNPEFSPMYYKDGIVFCSGKGTGTSLMNDKGGYLDLFYLNDLSKVQGLGADGNAKKTKRITSGGAKSLGNDYYSRPTANDSKTLNFFGGTDEAVAKVKGQIAESEIFSKSLNTKFHEGPATFNKDFTQIIFTRNNFNEGEKGTSEDNEMKLKLYSAENVNGAWGEATELPFNDDEVSTAHPSLSKDGRYLYFASDREGGFGGMDIWVSEYKNGNWNEPKNLGKDINSKGVEVFPFVDERGNLYFSSDGWGGEGGLDMFFAEMKNGANANKPVALGEPFNSPNDDFGIITDGNRKTGYFSSDRKRGEDDDIYRFTREGGSAYDCREMTVSIFDPETKEPIADTDVEINPKGGTSEKKRTDKNGSLKFCTGQDLDYSMKIMKEGYVTNFVGYSTKGEADDEPSRLDVPLMKVQIVEPEPEPQAVVEKVVTPVAPVFTPEAVTKKKSLLKGIVKTEVEKTPIEGVLVTFKNDCDNTTQQVMTGPDGVYAFNMTDGCDYTLEVSKDGYGTNVNKIKKVKKGKAKEISLNSGLFKEGDLITMDNIYYDSNKALIRKDAARELDKLAATLQKFPSMVIELGSHTDSRGDAQDNMNLSEKRAQAAVDYIARKGIERNRMLAKGYGESDLVNKCTDGVSCTEAEHQKNRRTTVKIMKVRPE</sequence>
<keyword evidence="3" id="KW-0998">Cell outer membrane</keyword>
<dbReference type="InterPro" id="IPR011659">
    <property type="entry name" value="WD40"/>
</dbReference>
<evidence type="ECO:0000256" key="5">
    <source>
        <dbReference type="SAM" id="SignalP"/>
    </source>
</evidence>
<dbReference type="SUPFAM" id="SSF48452">
    <property type="entry name" value="TPR-like"/>
    <property type="match status" value="1"/>
</dbReference>
<dbReference type="Gene3D" id="3.30.1330.60">
    <property type="entry name" value="OmpA-like domain"/>
    <property type="match status" value="1"/>
</dbReference>
<gene>
    <name evidence="7" type="ORF">LV89_00621</name>
</gene>
<dbReference type="EMBL" id="QGGO01000002">
    <property type="protein sequence ID" value="PWK29067.1"/>
    <property type="molecule type" value="Genomic_DNA"/>
</dbReference>
<dbReference type="PANTHER" id="PTHR30329">
    <property type="entry name" value="STATOR ELEMENT OF FLAGELLAR MOTOR COMPLEX"/>
    <property type="match status" value="1"/>
</dbReference>
<comment type="subcellular location">
    <subcellularLocation>
        <location evidence="1">Cell outer membrane</location>
    </subcellularLocation>
</comment>
<evidence type="ECO:0000313" key="8">
    <source>
        <dbReference type="Proteomes" id="UP000245489"/>
    </source>
</evidence>
<dbReference type="SUPFAM" id="SSF49464">
    <property type="entry name" value="Carboxypeptidase regulatory domain-like"/>
    <property type="match status" value="1"/>
</dbReference>
<evidence type="ECO:0000259" key="6">
    <source>
        <dbReference type="PROSITE" id="PS51123"/>
    </source>
</evidence>
<dbReference type="Pfam" id="PF07676">
    <property type="entry name" value="PD40"/>
    <property type="match status" value="1"/>
</dbReference>
<dbReference type="InterPro" id="IPR006664">
    <property type="entry name" value="OMP_bac"/>
</dbReference>
<protein>
    <submittedName>
        <fullName evidence="7">WD40 repeat protein</fullName>
    </submittedName>
</protein>
<evidence type="ECO:0000256" key="1">
    <source>
        <dbReference type="ARBA" id="ARBA00004442"/>
    </source>
</evidence>
<dbReference type="PANTHER" id="PTHR30329:SF21">
    <property type="entry name" value="LIPOPROTEIN YIAD-RELATED"/>
    <property type="match status" value="1"/>
</dbReference>
<feature type="domain" description="OmpA-like" evidence="6">
    <location>
        <begin position="704"/>
        <end position="826"/>
    </location>
</feature>
<accession>A0A316EES3</accession>
<comment type="caution">
    <text evidence="7">The sequence shown here is derived from an EMBL/GenBank/DDBJ whole genome shotgun (WGS) entry which is preliminary data.</text>
</comment>
<evidence type="ECO:0000256" key="3">
    <source>
        <dbReference type="ARBA" id="ARBA00023237"/>
    </source>
</evidence>